<evidence type="ECO:0000256" key="1">
    <source>
        <dbReference type="SAM" id="SignalP"/>
    </source>
</evidence>
<dbReference type="OrthoDB" id="2844016at2759"/>
<protein>
    <recommendedName>
        <fullName evidence="4">Malate dehydrogenase</fullName>
    </recommendedName>
</protein>
<name>A0A9P3G4H9_9APHY</name>
<dbReference type="EMBL" id="BPQB01000011">
    <property type="protein sequence ID" value="GJE89002.1"/>
    <property type="molecule type" value="Genomic_DNA"/>
</dbReference>
<organism evidence="2 3">
    <name type="scientific">Phanerochaete sordida</name>
    <dbReference type="NCBI Taxonomy" id="48140"/>
    <lineage>
        <taxon>Eukaryota</taxon>
        <taxon>Fungi</taxon>
        <taxon>Dikarya</taxon>
        <taxon>Basidiomycota</taxon>
        <taxon>Agaricomycotina</taxon>
        <taxon>Agaricomycetes</taxon>
        <taxon>Polyporales</taxon>
        <taxon>Phanerochaetaceae</taxon>
        <taxon>Phanerochaete</taxon>
    </lineage>
</organism>
<dbReference type="Proteomes" id="UP000703269">
    <property type="component" value="Unassembled WGS sequence"/>
</dbReference>
<accession>A0A9P3G4H9</accession>
<reference evidence="2 3" key="1">
    <citation type="submission" date="2021-08" db="EMBL/GenBank/DDBJ databases">
        <title>Draft Genome Sequence of Phanerochaete sordida strain YK-624.</title>
        <authorList>
            <person name="Mori T."/>
            <person name="Dohra H."/>
            <person name="Suzuki T."/>
            <person name="Kawagishi H."/>
            <person name="Hirai H."/>
        </authorList>
    </citation>
    <scope>NUCLEOTIDE SEQUENCE [LARGE SCALE GENOMIC DNA]</scope>
    <source>
        <strain evidence="2 3">YK-624</strain>
    </source>
</reference>
<comment type="caution">
    <text evidence="2">The sequence shown here is derived from an EMBL/GenBank/DDBJ whole genome shotgun (WGS) entry which is preliminary data.</text>
</comment>
<keyword evidence="3" id="KW-1185">Reference proteome</keyword>
<dbReference type="AlphaFoldDB" id="A0A9P3G4H9"/>
<feature type="signal peptide" evidence="1">
    <location>
        <begin position="1"/>
        <end position="17"/>
    </location>
</feature>
<gene>
    <name evidence="2" type="ORF">PsYK624_050910</name>
</gene>
<keyword evidence="1" id="KW-0732">Signal</keyword>
<evidence type="ECO:0000313" key="3">
    <source>
        <dbReference type="Proteomes" id="UP000703269"/>
    </source>
</evidence>
<feature type="chain" id="PRO_5040311819" description="Malate dehydrogenase" evidence="1">
    <location>
        <begin position="18"/>
        <end position="204"/>
    </location>
</feature>
<evidence type="ECO:0008006" key="4">
    <source>
        <dbReference type="Google" id="ProtNLM"/>
    </source>
</evidence>
<proteinExistence type="predicted"/>
<evidence type="ECO:0000313" key="2">
    <source>
        <dbReference type="EMBL" id="GJE89002.1"/>
    </source>
</evidence>
<sequence>MFARLALLSLAVATASAAPTVPDTTQAPVDSCAGLGSGAFDTADNFTLAAFYTSLPNANATGLPLVLGSVAATDGAEYKALSTFGSFPYNQWTSLSLINGVLTGSGEDVPDAQAMSVPTGKALSFVTPPQGAAPQIFCAVADTDPAHGGFPQLAVNGDTDSFSLCPETTAPNALVNIVYNPDEGAQDYVFEQCTPVALHLVGLY</sequence>